<feature type="transmembrane region" description="Helical" evidence="2">
    <location>
        <begin position="171"/>
        <end position="192"/>
    </location>
</feature>
<name>A0A485PNH1_LYNPA</name>
<feature type="region of interest" description="Disordered" evidence="1">
    <location>
        <begin position="53"/>
        <end position="90"/>
    </location>
</feature>
<evidence type="ECO:0000313" key="3">
    <source>
        <dbReference type="EMBL" id="VFV45793.1"/>
    </source>
</evidence>
<evidence type="ECO:0000313" key="4">
    <source>
        <dbReference type="Proteomes" id="UP000386466"/>
    </source>
</evidence>
<gene>
    <name evidence="3" type="ORF">LYPA_23C018956</name>
</gene>
<accession>A0A485PNH1</accession>
<keyword evidence="2" id="KW-0472">Membrane</keyword>
<organism evidence="3 4">
    <name type="scientific">Lynx pardinus</name>
    <name type="common">Iberian lynx</name>
    <name type="synonym">Felis pardina</name>
    <dbReference type="NCBI Taxonomy" id="191816"/>
    <lineage>
        <taxon>Eukaryota</taxon>
        <taxon>Metazoa</taxon>
        <taxon>Chordata</taxon>
        <taxon>Craniata</taxon>
        <taxon>Vertebrata</taxon>
        <taxon>Euteleostomi</taxon>
        <taxon>Mammalia</taxon>
        <taxon>Eutheria</taxon>
        <taxon>Laurasiatheria</taxon>
        <taxon>Carnivora</taxon>
        <taxon>Feliformia</taxon>
        <taxon>Felidae</taxon>
        <taxon>Felinae</taxon>
        <taxon>Lynx</taxon>
    </lineage>
</organism>
<proteinExistence type="predicted"/>
<keyword evidence="2" id="KW-1133">Transmembrane helix</keyword>
<reference evidence="3 4" key="1">
    <citation type="submission" date="2019-01" db="EMBL/GenBank/DDBJ databases">
        <authorList>
            <person name="Alioto T."/>
            <person name="Alioto T."/>
        </authorList>
    </citation>
    <scope>NUCLEOTIDE SEQUENCE [LARGE SCALE GENOMIC DNA]</scope>
</reference>
<evidence type="ECO:0000256" key="1">
    <source>
        <dbReference type="SAM" id="MobiDB-lite"/>
    </source>
</evidence>
<dbReference type="Proteomes" id="UP000386466">
    <property type="component" value="Unassembled WGS sequence"/>
</dbReference>
<dbReference type="AlphaFoldDB" id="A0A485PNH1"/>
<dbReference type="EMBL" id="CAAGRJ010038052">
    <property type="protein sequence ID" value="VFV45793.1"/>
    <property type="molecule type" value="Genomic_DNA"/>
</dbReference>
<keyword evidence="4" id="KW-1185">Reference proteome</keyword>
<protein>
    <submittedName>
        <fullName evidence="3">Muts protein homolog 5</fullName>
    </submittedName>
</protein>
<evidence type="ECO:0000256" key="2">
    <source>
        <dbReference type="SAM" id="Phobius"/>
    </source>
</evidence>
<keyword evidence="2" id="KW-0812">Transmembrane</keyword>
<sequence>MSADVKNKRLPHLSPALAALRLSPLPVRVDLRVYAPPIPASWRASKAMFSVGTIPGGTPQSPEPGAASASFPSLAPVSGGGEAEEEEDNEQEPAEIYLCALWTSGYLGIAYYDTSDSTIHFMPDAPDHESLKLLQRGGSRTMDSSTLRLEVYFTLLSLPVSIYFIDSQKFPLLFIGIHFIIQHLLFIMYQVLGKSVMSVLQGFGV</sequence>